<name>A0ACA9QIJ0_9GLOM</name>
<reference evidence="1" key="1">
    <citation type="submission" date="2021-06" db="EMBL/GenBank/DDBJ databases">
        <authorList>
            <person name="Kallberg Y."/>
            <person name="Tangrot J."/>
            <person name="Rosling A."/>
        </authorList>
    </citation>
    <scope>NUCLEOTIDE SEQUENCE</scope>
    <source>
        <strain evidence="1">28 12/20/2015</strain>
    </source>
</reference>
<evidence type="ECO:0000313" key="2">
    <source>
        <dbReference type="Proteomes" id="UP000789366"/>
    </source>
</evidence>
<gene>
    <name evidence="1" type="ORF">SPELUC_LOCUS14134</name>
</gene>
<evidence type="ECO:0000313" key="1">
    <source>
        <dbReference type="EMBL" id="CAG8745952.1"/>
    </source>
</evidence>
<keyword evidence="2" id="KW-1185">Reference proteome</keyword>
<proteinExistence type="predicted"/>
<protein>
    <submittedName>
        <fullName evidence="1">3719_t:CDS:1</fullName>
    </submittedName>
</protein>
<organism evidence="1 2">
    <name type="scientific">Cetraspora pellucida</name>
    <dbReference type="NCBI Taxonomy" id="1433469"/>
    <lineage>
        <taxon>Eukaryota</taxon>
        <taxon>Fungi</taxon>
        <taxon>Fungi incertae sedis</taxon>
        <taxon>Mucoromycota</taxon>
        <taxon>Glomeromycotina</taxon>
        <taxon>Glomeromycetes</taxon>
        <taxon>Diversisporales</taxon>
        <taxon>Gigasporaceae</taxon>
        <taxon>Cetraspora</taxon>
    </lineage>
</organism>
<accession>A0ACA9QIJ0</accession>
<dbReference type="Proteomes" id="UP000789366">
    <property type="component" value="Unassembled WGS sequence"/>
</dbReference>
<feature type="non-terminal residue" evidence="1">
    <location>
        <position position="302"/>
    </location>
</feature>
<comment type="caution">
    <text evidence="1">The sequence shown here is derived from an EMBL/GenBank/DDBJ whole genome shotgun (WGS) entry which is preliminary data.</text>
</comment>
<sequence>MPVVSVRIKAESVKLNWIGVPVLKNIIVRQFYEDLIAGNIIPEVQLNHKDHLQSVKVEFSFNTTGSFNVVSMECNMIEAIEAWRNRVQYYQTDSLILPPSEMSINVFEQMMNNATNFNHLPTFTISEKSNALEKLRYDIVEWIYKNNGGWSKDTAITTGKEFVKDLAAALCRLKKKKEQFDKTMLAYHSNILFKYTRSAWIRRLAFHWLVNLLEQLATNLSQYQEFLQKQLITPNLVRKSHIIDRYQTLVDFLEQSNFWETINIESFLPNKPVPKHQYIKELNNGFPFKVAQYIHDSTHGSS</sequence>
<dbReference type="EMBL" id="CAJVPW010040295">
    <property type="protein sequence ID" value="CAG8745952.1"/>
    <property type="molecule type" value="Genomic_DNA"/>
</dbReference>